<dbReference type="Pfam" id="PF00144">
    <property type="entry name" value="Beta-lactamase"/>
    <property type="match status" value="1"/>
</dbReference>
<comment type="caution">
    <text evidence="4">The sequence shown here is derived from an EMBL/GenBank/DDBJ whole genome shotgun (WGS) entry which is preliminary data.</text>
</comment>
<dbReference type="SUPFAM" id="SSF48452">
    <property type="entry name" value="TPR-like"/>
    <property type="match status" value="1"/>
</dbReference>
<dbReference type="SUPFAM" id="SSF56601">
    <property type="entry name" value="beta-lactamase/transpeptidase-like"/>
    <property type="match status" value="1"/>
</dbReference>
<gene>
    <name evidence="4" type="ORF">GCM10017620_20520</name>
</gene>
<dbReference type="EMBL" id="BSFD01000006">
    <property type="protein sequence ID" value="GLK49079.1"/>
    <property type="molecule type" value="Genomic_DNA"/>
</dbReference>
<dbReference type="Gene3D" id="1.25.40.10">
    <property type="entry name" value="Tetratricopeptide repeat domain"/>
    <property type="match status" value="1"/>
</dbReference>
<evidence type="ECO:0000256" key="1">
    <source>
        <dbReference type="PROSITE-ProRule" id="PRU00339"/>
    </source>
</evidence>
<reference evidence="4" key="2">
    <citation type="submission" date="2023-01" db="EMBL/GenBank/DDBJ databases">
        <authorList>
            <person name="Sun Q."/>
            <person name="Evtushenko L."/>
        </authorList>
    </citation>
    <scope>NUCLEOTIDE SEQUENCE</scope>
    <source>
        <strain evidence="4">VKM B-1499</strain>
    </source>
</reference>
<organism evidence="4 5">
    <name type="scientific">Brevundimonas intermedia</name>
    <dbReference type="NCBI Taxonomy" id="74315"/>
    <lineage>
        <taxon>Bacteria</taxon>
        <taxon>Pseudomonadati</taxon>
        <taxon>Pseudomonadota</taxon>
        <taxon>Alphaproteobacteria</taxon>
        <taxon>Caulobacterales</taxon>
        <taxon>Caulobacteraceae</taxon>
        <taxon>Brevundimonas</taxon>
    </lineage>
</organism>
<dbReference type="InterPro" id="IPR050491">
    <property type="entry name" value="AmpC-like"/>
</dbReference>
<name>A0ABQ5TAI6_9CAUL</name>
<dbReference type="Gene3D" id="3.40.710.10">
    <property type="entry name" value="DD-peptidase/beta-lactamase superfamily"/>
    <property type="match status" value="1"/>
</dbReference>
<evidence type="ECO:0000313" key="4">
    <source>
        <dbReference type="EMBL" id="GLK49079.1"/>
    </source>
</evidence>
<feature type="chain" id="PRO_5047479819" description="Beta-lactamase-related domain-containing protein" evidence="2">
    <location>
        <begin position="25"/>
        <end position="498"/>
    </location>
</feature>
<dbReference type="PANTHER" id="PTHR46825">
    <property type="entry name" value="D-ALANYL-D-ALANINE-CARBOXYPEPTIDASE/ENDOPEPTIDASE AMPH"/>
    <property type="match status" value="1"/>
</dbReference>
<keyword evidence="2" id="KW-0732">Signal</keyword>
<feature type="domain" description="Beta-lactamase-related" evidence="3">
    <location>
        <begin position="50"/>
        <end position="356"/>
    </location>
</feature>
<keyword evidence="5" id="KW-1185">Reference proteome</keyword>
<protein>
    <recommendedName>
        <fullName evidence="3">Beta-lactamase-related domain-containing protein</fullName>
    </recommendedName>
</protein>
<feature type="signal peptide" evidence="2">
    <location>
        <begin position="1"/>
        <end position="24"/>
    </location>
</feature>
<evidence type="ECO:0000259" key="3">
    <source>
        <dbReference type="Pfam" id="PF00144"/>
    </source>
</evidence>
<proteinExistence type="predicted"/>
<dbReference type="Proteomes" id="UP001143509">
    <property type="component" value="Unassembled WGS sequence"/>
</dbReference>
<dbReference type="InterPro" id="IPR012338">
    <property type="entry name" value="Beta-lactam/transpept-like"/>
</dbReference>
<reference evidence="4" key="1">
    <citation type="journal article" date="2014" name="Int. J. Syst. Evol. Microbiol.">
        <title>Complete genome of a new Firmicutes species belonging to the dominant human colonic microbiota ('Ruminococcus bicirculans') reveals two chromosomes and a selective capacity to utilize plant glucans.</title>
        <authorList>
            <consortium name="NISC Comparative Sequencing Program"/>
            <person name="Wegmann U."/>
            <person name="Louis P."/>
            <person name="Goesmann A."/>
            <person name="Henrissat B."/>
            <person name="Duncan S.H."/>
            <person name="Flint H.J."/>
        </authorList>
    </citation>
    <scope>NUCLEOTIDE SEQUENCE</scope>
    <source>
        <strain evidence="4">VKM B-1499</strain>
    </source>
</reference>
<dbReference type="PROSITE" id="PS50005">
    <property type="entry name" value="TPR"/>
    <property type="match status" value="1"/>
</dbReference>
<accession>A0ABQ5TAI6</accession>
<sequence>MTMTKLLAATFAISAFTLGQPALAAPGAGPAHSAATQPSGRSADQSAAFDAYMQAAVRNAAFSGTVLVARDGAPIFRKSYGLANRAFDVPNADDTLYQLASVTKPFTALLIMMLQEEGKLKVDDLACDYLADCPLAWRSITIRQLLTHTSGIPNYSSLPDWDETLDSRTYGTGGLVALVRDLPLEFAPGEGYRYSNAGYNLLGAIIERVSGKPLPDVLQDRILTPLGMDHTVFNASRLVIPHLATGYYSLGSTFIEATPQSMTGVYGEAGLSSTVGDLLIWARAVDTHTLISRASTEQMIDQARNNYGFGWEIRTWHGRRMIGHAGSGPGFSNMVARFPDDDLTVVVLSNSDEASGGGTARALAGIYFGDPQALPEVQPKTLILDAILSGGVDAGLRRYQEMKVAEPSAEIFTTDEMIVEIGYELLGLPSMEAARRVFQFALEQFPQSAYSHDGLADISAAEGDKAAAILHFETSLQIDPENQYAIDGVRRLRGGDGR</sequence>
<feature type="repeat" description="TPR" evidence="1">
    <location>
        <begin position="449"/>
        <end position="482"/>
    </location>
</feature>
<keyword evidence="1" id="KW-0802">TPR repeat</keyword>
<evidence type="ECO:0000256" key="2">
    <source>
        <dbReference type="SAM" id="SignalP"/>
    </source>
</evidence>
<dbReference type="PANTHER" id="PTHR46825:SF9">
    <property type="entry name" value="BETA-LACTAMASE-RELATED DOMAIN-CONTAINING PROTEIN"/>
    <property type="match status" value="1"/>
</dbReference>
<dbReference type="InterPro" id="IPR001466">
    <property type="entry name" value="Beta-lactam-related"/>
</dbReference>
<dbReference type="InterPro" id="IPR011990">
    <property type="entry name" value="TPR-like_helical_dom_sf"/>
</dbReference>
<dbReference type="InterPro" id="IPR019734">
    <property type="entry name" value="TPR_rpt"/>
</dbReference>
<evidence type="ECO:0000313" key="5">
    <source>
        <dbReference type="Proteomes" id="UP001143509"/>
    </source>
</evidence>